<evidence type="ECO:0000256" key="8">
    <source>
        <dbReference type="ARBA" id="ARBA00022692"/>
    </source>
</evidence>
<dbReference type="Ensembl" id="ENSAOWT00000023233.1">
    <property type="protein sequence ID" value="ENSAOWP00000020502.1"/>
    <property type="gene ID" value="ENSAOWG00000013871.1"/>
</dbReference>
<evidence type="ECO:0000256" key="3">
    <source>
        <dbReference type="ARBA" id="ARBA00007260"/>
    </source>
</evidence>
<dbReference type="GO" id="GO:0005743">
    <property type="term" value="C:mitochondrial inner membrane"/>
    <property type="evidence" value="ECO:0007669"/>
    <property type="project" value="UniProtKB-SubCell"/>
</dbReference>
<keyword evidence="7" id="KW-0679">Respiratory chain</keyword>
<evidence type="ECO:0000256" key="6">
    <source>
        <dbReference type="ARBA" id="ARBA00022448"/>
    </source>
</evidence>
<evidence type="ECO:0000256" key="9">
    <source>
        <dbReference type="ARBA" id="ARBA00022792"/>
    </source>
</evidence>
<keyword evidence="9" id="KW-0999">Mitochondrion inner membrane</keyword>
<dbReference type="PANTHER" id="PTHR15469:SF0">
    <property type="entry name" value="NADH DEHYDROGENASE [UBIQUINONE] 1 BETA SUBCOMPLEX SUBUNIT 4"/>
    <property type="match status" value="1"/>
</dbReference>
<organism evidence="18 19">
    <name type="scientific">Apteryx owenii</name>
    <name type="common">Little spotted kiwi</name>
    <dbReference type="NCBI Taxonomy" id="8824"/>
    <lineage>
        <taxon>Eukaryota</taxon>
        <taxon>Metazoa</taxon>
        <taxon>Chordata</taxon>
        <taxon>Craniata</taxon>
        <taxon>Vertebrata</taxon>
        <taxon>Euteleostomi</taxon>
        <taxon>Archelosauria</taxon>
        <taxon>Archosauria</taxon>
        <taxon>Dinosauria</taxon>
        <taxon>Saurischia</taxon>
        <taxon>Theropoda</taxon>
        <taxon>Coelurosauria</taxon>
        <taxon>Aves</taxon>
        <taxon>Palaeognathae</taxon>
        <taxon>Apterygiformes</taxon>
        <taxon>Apterygidae</taxon>
        <taxon>Apteryx</taxon>
    </lineage>
</organism>
<keyword evidence="6" id="KW-0813">Transport</keyword>
<evidence type="ECO:0000256" key="13">
    <source>
        <dbReference type="ARBA" id="ARBA00023136"/>
    </source>
</evidence>
<dbReference type="Pfam" id="PF07225">
    <property type="entry name" value="NDUF_B4"/>
    <property type="match status" value="1"/>
</dbReference>
<keyword evidence="13 17" id="KW-0472">Membrane</keyword>
<evidence type="ECO:0000256" key="12">
    <source>
        <dbReference type="ARBA" id="ARBA00023128"/>
    </source>
</evidence>
<evidence type="ECO:0000313" key="19">
    <source>
        <dbReference type="Proteomes" id="UP000694424"/>
    </source>
</evidence>
<name>A0A8B9Q385_APTOW</name>
<keyword evidence="19" id="KW-1185">Reference proteome</keyword>
<evidence type="ECO:0000256" key="16">
    <source>
        <dbReference type="SAM" id="MobiDB-lite"/>
    </source>
</evidence>
<evidence type="ECO:0000256" key="14">
    <source>
        <dbReference type="ARBA" id="ARBA00030212"/>
    </source>
</evidence>
<protein>
    <recommendedName>
        <fullName evidence="5">NADH dehydrogenase [ubiquinone] 1 beta subcomplex subunit 4</fullName>
    </recommendedName>
    <alternativeName>
        <fullName evidence="14">Complex I-B15</fullName>
    </alternativeName>
    <alternativeName>
        <fullName evidence="15">NADH-ubiquinone oxidoreductase B15 subunit</fullName>
    </alternativeName>
</protein>
<reference evidence="18" key="1">
    <citation type="submission" date="2025-08" db="UniProtKB">
        <authorList>
            <consortium name="Ensembl"/>
        </authorList>
    </citation>
    <scope>IDENTIFICATION</scope>
</reference>
<comment type="subunit">
    <text evidence="4">Complex I is composed of 45 different subunits.</text>
</comment>
<evidence type="ECO:0000256" key="15">
    <source>
        <dbReference type="ARBA" id="ARBA00030987"/>
    </source>
</evidence>
<dbReference type="Proteomes" id="UP000694424">
    <property type="component" value="Unplaced"/>
</dbReference>
<proteinExistence type="inferred from homology"/>
<evidence type="ECO:0000256" key="2">
    <source>
        <dbReference type="ARBA" id="ARBA00004298"/>
    </source>
</evidence>
<evidence type="ECO:0000256" key="4">
    <source>
        <dbReference type="ARBA" id="ARBA00011533"/>
    </source>
</evidence>
<accession>A0A8B9Q385</accession>
<evidence type="ECO:0000256" key="7">
    <source>
        <dbReference type="ARBA" id="ARBA00022660"/>
    </source>
</evidence>
<reference evidence="18" key="2">
    <citation type="submission" date="2025-09" db="UniProtKB">
        <authorList>
            <consortium name="Ensembl"/>
        </authorList>
    </citation>
    <scope>IDENTIFICATION</scope>
</reference>
<sequence>MAAGPAGGSAAEAYRPNRYVSLPAELDPATYDASPEKRRAEAERLAIRARLKRQYQLQLNDPHRPAVIEDPALIRWAYARTQNVYPTFRPTPKTSFLGVVSAVGPILFWIYVFKADRDRKEKLIQEGYLPDNKGFSWQPPTEKQFEMPCSDGRCSPESNTGQEPGMPVSWSHAGKEAQSRQLWGGGDEPLELRMSFDPMVSTKHCLALHSSRTYRMVKSNSINDHKVIQIVFVWCVVPMPGYNIEGGEILSKQ</sequence>
<evidence type="ECO:0000256" key="11">
    <source>
        <dbReference type="ARBA" id="ARBA00022989"/>
    </source>
</evidence>
<comment type="function">
    <text evidence="1">Accessory subunit of the mitochondrial membrane respiratory chain NADH dehydrogenase (Complex I), that is believed not to be involved in catalysis. Complex I functions in the transfer of electrons from NADH to the respiratory chain. The immediate electron acceptor for the enzyme is believed to be ubiquinone.</text>
</comment>
<keyword evidence="11 17" id="KW-1133">Transmembrane helix</keyword>
<comment type="subcellular location">
    <subcellularLocation>
        <location evidence="2">Mitochondrion inner membrane</location>
        <topology evidence="2">Single-pass membrane protein</topology>
        <orientation evidence="2">Matrix side</orientation>
    </subcellularLocation>
</comment>
<evidence type="ECO:0000256" key="17">
    <source>
        <dbReference type="SAM" id="Phobius"/>
    </source>
</evidence>
<dbReference type="AlphaFoldDB" id="A0A8B9Q385"/>
<feature type="transmembrane region" description="Helical" evidence="17">
    <location>
        <begin position="95"/>
        <end position="113"/>
    </location>
</feature>
<dbReference type="PANTHER" id="PTHR15469">
    <property type="entry name" value="NADH-UBIQUINONE OXIDOREDUCTASE B15 SUBUNIT"/>
    <property type="match status" value="1"/>
</dbReference>
<keyword evidence="8 17" id="KW-0812">Transmembrane</keyword>
<evidence type="ECO:0000256" key="5">
    <source>
        <dbReference type="ARBA" id="ARBA00018681"/>
    </source>
</evidence>
<evidence type="ECO:0000256" key="1">
    <source>
        <dbReference type="ARBA" id="ARBA00003195"/>
    </source>
</evidence>
<evidence type="ECO:0000313" key="18">
    <source>
        <dbReference type="Ensembl" id="ENSAOWP00000020502.1"/>
    </source>
</evidence>
<keyword evidence="10" id="KW-0249">Electron transport</keyword>
<evidence type="ECO:0000256" key="10">
    <source>
        <dbReference type="ARBA" id="ARBA00022982"/>
    </source>
</evidence>
<comment type="similarity">
    <text evidence="3">Belongs to the complex I NDUFB4 subunit family.</text>
</comment>
<dbReference type="InterPro" id="IPR009866">
    <property type="entry name" value="NADH_UbQ_OxRdtase_NDUFB4_su"/>
</dbReference>
<feature type="region of interest" description="Disordered" evidence="16">
    <location>
        <begin position="146"/>
        <end position="171"/>
    </location>
</feature>
<keyword evidence="12" id="KW-0496">Mitochondrion</keyword>